<evidence type="ECO:0000313" key="2">
    <source>
        <dbReference type="EnsemblProtists" id="EOD21428"/>
    </source>
</evidence>
<evidence type="ECO:0000256" key="1">
    <source>
        <dbReference type="SAM" id="MobiDB-lite"/>
    </source>
</evidence>
<dbReference type="HOGENOM" id="CLU_2337961_0_0_1"/>
<feature type="compositionally biased region" description="Low complexity" evidence="1">
    <location>
        <begin position="13"/>
        <end position="37"/>
    </location>
</feature>
<dbReference type="KEGG" id="ehx:EMIHUDRAFT_444459"/>
<keyword evidence="3" id="KW-1185">Reference proteome</keyword>
<dbReference type="GeneID" id="17266974"/>
<proteinExistence type="predicted"/>
<feature type="compositionally biased region" description="Polar residues" evidence="1">
    <location>
        <begin position="82"/>
        <end position="92"/>
    </location>
</feature>
<accession>A0A0D3JD43</accession>
<feature type="region of interest" description="Disordered" evidence="1">
    <location>
        <begin position="1"/>
        <end position="98"/>
    </location>
</feature>
<protein>
    <submittedName>
        <fullName evidence="2">Uncharacterized protein</fullName>
    </submittedName>
</protein>
<dbReference type="EnsemblProtists" id="EOD21428">
    <property type="protein sequence ID" value="EOD21428"/>
    <property type="gene ID" value="EMIHUDRAFT_444459"/>
</dbReference>
<dbReference type="PaxDb" id="2903-EOD21428"/>
<sequence>MGSRGATPDASHAHGSPPGAHAALSRASCSSCATTHAPPSGVMRSSGRGLPQKRCRKRERRPRASTRCRSSCERTKMAATSFPLSSTDTSLYSEGGEA</sequence>
<feature type="compositionally biased region" description="Basic residues" evidence="1">
    <location>
        <begin position="51"/>
        <end position="66"/>
    </location>
</feature>
<dbReference type="AlphaFoldDB" id="A0A0D3JD43"/>
<organism evidence="2 3">
    <name type="scientific">Emiliania huxleyi (strain CCMP1516)</name>
    <dbReference type="NCBI Taxonomy" id="280463"/>
    <lineage>
        <taxon>Eukaryota</taxon>
        <taxon>Haptista</taxon>
        <taxon>Haptophyta</taxon>
        <taxon>Prymnesiophyceae</taxon>
        <taxon>Isochrysidales</taxon>
        <taxon>Noelaerhabdaceae</taxon>
        <taxon>Emiliania</taxon>
    </lineage>
</organism>
<evidence type="ECO:0000313" key="3">
    <source>
        <dbReference type="Proteomes" id="UP000013827"/>
    </source>
</evidence>
<dbReference type="Proteomes" id="UP000013827">
    <property type="component" value="Unassembled WGS sequence"/>
</dbReference>
<name>A0A0D3JD43_EMIH1</name>
<reference evidence="2" key="2">
    <citation type="submission" date="2024-10" db="UniProtKB">
        <authorList>
            <consortium name="EnsemblProtists"/>
        </authorList>
    </citation>
    <scope>IDENTIFICATION</scope>
</reference>
<dbReference type="RefSeq" id="XP_005773857.1">
    <property type="nucleotide sequence ID" value="XM_005773800.1"/>
</dbReference>
<reference evidence="3" key="1">
    <citation type="journal article" date="2013" name="Nature">
        <title>Pan genome of the phytoplankton Emiliania underpins its global distribution.</title>
        <authorList>
            <person name="Read B.A."/>
            <person name="Kegel J."/>
            <person name="Klute M.J."/>
            <person name="Kuo A."/>
            <person name="Lefebvre S.C."/>
            <person name="Maumus F."/>
            <person name="Mayer C."/>
            <person name="Miller J."/>
            <person name="Monier A."/>
            <person name="Salamov A."/>
            <person name="Young J."/>
            <person name="Aguilar M."/>
            <person name="Claverie J.M."/>
            <person name="Frickenhaus S."/>
            <person name="Gonzalez K."/>
            <person name="Herman E.K."/>
            <person name="Lin Y.C."/>
            <person name="Napier J."/>
            <person name="Ogata H."/>
            <person name="Sarno A.F."/>
            <person name="Shmutz J."/>
            <person name="Schroeder D."/>
            <person name="de Vargas C."/>
            <person name="Verret F."/>
            <person name="von Dassow P."/>
            <person name="Valentin K."/>
            <person name="Van de Peer Y."/>
            <person name="Wheeler G."/>
            <person name="Dacks J.B."/>
            <person name="Delwiche C.F."/>
            <person name="Dyhrman S.T."/>
            <person name="Glockner G."/>
            <person name="John U."/>
            <person name="Richards T."/>
            <person name="Worden A.Z."/>
            <person name="Zhang X."/>
            <person name="Grigoriev I.V."/>
            <person name="Allen A.E."/>
            <person name="Bidle K."/>
            <person name="Borodovsky M."/>
            <person name="Bowler C."/>
            <person name="Brownlee C."/>
            <person name="Cock J.M."/>
            <person name="Elias M."/>
            <person name="Gladyshev V.N."/>
            <person name="Groth M."/>
            <person name="Guda C."/>
            <person name="Hadaegh A."/>
            <person name="Iglesias-Rodriguez M.D."/>
            <person name="Jenkins J."/>
            <person name="Jones B.M."/>
            <person name="Lawson T."/>
            <person name="Leese F."/>
            <person name="Lindquist E."/>
            <person name="Lobanov A."/>
            <person name="Lomsadze A."/>
            <person name="Malik S.B."/>
            <person name="Marsh M.E."/>
            <person name="Mackinder L."/>
            <person name="Mock T."/>
            <person name="Mueller-Roeber B."/>
            <person name="Pagarete A."/>
            <person name="Parker M."/>
            <person name="Probert I."/>
            <person name="Quesneville H."/>
            <person name="Raines C."/>
            <person name="Rensing S.A."/>
            <person name="Riano-Pachon D.M."/>
            <person name="Richier S."/>
            <person name="Rokitta S."/>
            <person name="Shiraiwa Y."/>
            <person name="Soanes D.M."/>
            <person name="van der Giezen M."/>
            <person name="Wahlund T.M."/>
            <person name="Williams B."/>
            <person name="Wilson W."/>
            <person name="Wolfe G."/>
            <person name="Wurch L.L."/>
        </authorList>
    </citation>
    <scope>NUCLEOTIDE SEQUENCE</scope>
</reference>